<evidence type="ECO:0000313" key="8">
    <source>
        <dbReference type="Proteomes" id="UP000694923"/>
    </source>
</evidence>
<dbReference type="RefSeq" id="XP_008584407.1">
    <property type="nucleotide sequence ID" value="XM_008586185.1"/>
</dbReference>
<dbReference type="PROSITE" id="PS51059">
    <property type="entry name" value="PARP_CATALYTIC"/>
    <property type="match status" value="1"/>
</dbReference>
<keyword evidence="8" id="KW-1185">Reference proteome</keyword>
<dbReference type="CDD" id="cd01439">
    <property type="entry name" value="TCCD_inducible_PARP_like"/>
    <property type="match status" value="1"/>
</dbReference>
<keyword evidence="4" id="KW-0808">Transferase</keyword>
<evidence type="ECO:0000256" key="3">
    <source>
        <dbReference type="ARBA" id="ARBA00024347"/>
    </source>
</evidence>
<dbReference type="InterPro" id="IPR004170">
    <property type="entry name" value="WWE_dom"/>
</dbReference>
<accession>A0ABM0RUW6</accession>
<feature type="compositionally biased region" description="Polar residues" evidence="5">
    <location>
        <begin position="103"/>
        <end position="141"/>
    </location>
</feature>
<feature type="compositionally biased region" description="Basic and acidic residues" evidence="5">
    <location>
        <begin position="1"/>
        <end position="13"/>
    </location>
</feature>
<feature type="domain" description="WWE" evidence="6">
    <location>
        <begin position="476"/>
        <end position="563"/>
    </location>
</feature>
<dbReference type="EC" id="2.4.2.-" evidence="4"/>
<keyword evidence="4" id="KW-0520">NAD</keyword>
<dbReference type="PANTHER" id="PTHR45740">
    <property type="entry name" value="POLY [ADP-RIBOSE] POLYMERASE"/>
    <property type="match status" value="1"/>
</dbReference>
<feature type="region of interest" description="Disordered" evidence="5">
    <location>
        <begin position="301"/>
        <end position="382"/>
    </location>
</feature>
<keyword evidence="2" id="KW-0539">Nucleus</keyword>
<evidence type="ECO:0000313" key="9">
    <source>
        <dbReference type="RefSeq" id="XP_008584407.1"/>
    </source>
</evidence>
<name>A0ABM0RUW6_GALVR</name>
<feature type="region of interest" description="Disordered" evidence="5">
    <location>
        <begin position="103"/>
        <end position="178"/>
    </location>
</feature>
<evidence type="ECO:0000256" key="2">
    <source>
        <dbReference type="ARBA" id="ARBA00023242"/>
    </source>
</evidence>
<dbReference type="Gene3D" id="3.30.720.50">
    <property type="match status" value="1"/>
</dbReference>
<dbReference type="Proteomes" id="UP000694923">
    <property type="component" value="Unplaced"/>
</dbReference>
<dbReference type="PROSITE" id="PS50918">
    <property type="entry name" value="WWE"/>
    <property type="match status" value="1"/>
</dbReference>
<organism evidence="8 9">
    <name type="scientific">Galeopterus variegatus</name>
    <name type="common">Malayan flying lemur</name>
    <name type="synonym">Cynocephalus variegatus</name>
    <dbReference type="NCBI Taxonomy" id="482537"/>
    <lineage>
        <taxon>Eukaryota</taxon>
        <taxon>Metazoa</taxon>
        <taxon>Chordata</taxon>
        <taxon>Craniata</taxon>
        <taxon>Vertebrata</taxon>
        <taxon>Euteleostomi</taxon>
        <taxon>Mammalia</taxon>
        <taxon>Eutheria</taxon>
        <taxon>Euarchontoglires</taxon>
        <taxon>Dermoptera</taxon>
        <taxon>Cynocephalidae</taxon>
        <taxon>Galeopterus</taxon>
    </lineage>
</organism>
<evidence type="ECO:0000259" key="7">
    <source>
        <dbReference type="PROSITE" id="PS51059"/>
    </source>
</evidence>
<dbReference type="SUPFAM" id="SSF117839">
    <property type="entry name" value="WWE domain"/>
    <property type="match status" value="1"/>
</dbReference>
<feature type="domain" description="PARP catalytic" evidence="7">
    <location>
        <begin position="598"/>
        <end position="786"/>
    </location>
</feature>
<feature type="compositionally biased region" description="Polar residues" evidence="5">
    <location>
        <begin position="348"/>
        <end position="382"/>
    </location>
</feature>
<dbReference type="PANTHER" id="PTHR45740:SF8">
    <property type="entry name" value="ZINC FINGER CCCH-TYPE ANTIVIRAL PROTEIN 1"/>
    <property type="match status" value="1"/>
</dbReference>
<reference evidence="9" key="1">
    <citation type="submission" date="2025-08" db="UniProtKB">
        <authorList>
            <consortium name="RefSeq"/>
        </authorList>
    </citation>
    <scope>IDENTIFICATION</scope>
</reference>
<evidence type="ECO:0000259" key="6">
    <source>
        <dbReference type="PROSITE" id="PS50918"/>
    </source>
</evidence>
<dbReference type="GeneID" id="103601757"/>
<dbReference type="InterPro" id="IPR051712">
    <property type="entry name" value="ARTD-AVP"/>
</dbReference>
<evidence type="ECO:0000256" key="4">
    <source>
        <dbReference type="RuleBase" id="RU362114"/>
    </source>
</evidence>
<dbReference type="SUPFAM" id="SSF56399">
    <property type="entry name" value="ADP-ribosylation"/>
    <property type="match status" value="1"/>
</dbReference>
<keyword evidence="4" id="KW-0328">Glycosyltransferase</keyword>
<proteinExistence type="inferred from homology"/>
<feature type="compositionally biased region" description="Polar residues" evidence="5">
    <location>
        <begin position="303"/>
        <end position="315"/>
    </location>
</feature>
<feature type="compositionally biased region" description="Basic and acidic residues" evidence="5">
    <location>
        <begin position="168"/>
        <end position="178"/>
    </location>
</feature>
<dbReference type="Pfam" id="PF23466">
    <property type="entry name" value="WWE_4"/>
    <property type="match status" value="1"/>
</dbReference>
<feature type="region of interest" description="Disordered" evidence="5">
    <location>
        <begin position="1"/>
        <end position="83"/>
    </location>
</feature>
<evidence type="ECO:0000256" key="1">
    <source>
        <dbReference type="ARBA" id="ARBA00004123"/>
    </source>
</evidence>
<gene>
    <name evidence="9" type="primary">ZC3HAV1</name>
</gene>
<dbReference type="Pfam" id="PF02825">
    <property type="entry name" value="WWE"/>
    <property type="match status" value="1"/>
</dbReference>
<dbReference type="InterPro" id="IPR037197">
    <property type="entry name" value="WWE_dom_sf"/>
</dbReference>
<comment type="similarity">
    <text evidence="3">Belongs to the ARTD/PARP family.</text>
</comment>
<dbReference type="Pfam" id="PF00644">
    <property type="entry name" value="PARP"/>
    <property type="match status" value="1"/>
</dbReference>
<dbReference type="Gene3D" id="3.90.228.10">
    <property type="match status" value="1"/>
</dbReference>
<comment type="subcellular location">
    <subcellularLocation>
        <location evidence="1">Nucleus</location>
    </subcellularLocation>
</comment>
<sequence>MAYRDRSKSRERFFQGSQEFLPSASDAAQRSSTPSPDQMGRRAPQDDVPVDDLTHKFMYLGSQDHSQPSSVSSKPASLGGTGQVGASQKLLVNGSSEGLFYGNQGNTSVPSDSTPASYWKSSTSWQNDQGTGRESVFSSIRSAAHPPLGSAQTPEAAATRKNTGVLSSDRRSFEGKSRTQDIQHVPLFNNNADGVATDITSTRFLSYRTIADGQREVSLSRNQDTGTTLRDVQTTGKVTDGDDQGVVFVNGKYTGKMFWSSKSVHNARNGSRQVIDETTDIDKTGATGFGLITAVTGEKALSRSGNQSLESQFPTTRGEATGPAQASGVLPSPSPSSSGNRSAACGTLGQNSAQVSVSPASELTRRTSGSAQHSISAVASTTSSRMDDYDSKEICLDYLYKGCHLNSSCNKVHFHLPYQWQVLIDQTWIDFSSMEKIEEAFCNPHIHSISVRNQKINFQDMTCDSYPIRRISTPSSVTVPANSVFATKWIWYWRSESGKWIQYGEEKDNQQSSNIDSLYLEAFYQSCPRGVVPFQAGSRNYELSFPGMIQTNIISKTQKDVVRRPAFVSLQDVEKIKRGPDHQPAKTLSERLTSRCLPKQDLNFLPSNGYKLLEIHNQFPEYIKISEHFKASMRNFKIEKIKKIQSTELLNAFERRKLKMKRKDETLLFYATGRAHVKSICANSFDWILHETHEAKYGKGSYFAKEAIYSHKNCPYDAQNTVMIVARVLVGDFIEGKKTYTSPPPPYDSCVDTGFNPSVFVIFHRDQIYPEYVIEYAETDKSCVIC</sequence>
<evidence type="ECO:0000256" key="5">
    <source>
        <dbReference type="SAM" id="MobiDB-lite"/>
    </source>
</evidence>
<protein>
    <recommendedName>
        <fullName evidence="4">Poly [ADP-ribose] polymerase</fullName>
        <shortName evidence="4">PARP</shortName>
        <ecNumber evidence="4">2.4.2.-</ecNumber>
    </recommendedName>
</protein>
<feature type="compositionally biased region" description="Polar residues" evidence="5">
    <location>
        <begin position="15"/>
        <end position="36"/>
    </location>
</feature>
<feature type="compositionally biased region" description="Low complexity" evidence="5">
    <location>
        <begin position="62"/>
        <end position="77"/>
    </location>
</feature>
<dbReference type="InterPro" id="IPR012317">
    <property type="entry name" value="Poly(ADP-ribose)pol_cat_dom"/>
</dbReference>